<keyword evidence="2" id="KW-1185">Reference proteome</keyword>
<evidence type="ECO:0000313" key="2">
    <source>
        <dbReference type="Proteomes" id="UP000735302"/>
    </source>
</evidence>
<gene>
    <name evidence="1" type="ORF">PoB_007372100</name>
</gene>
<comment type="caution">
    <text evidence="1">The sequence shown here is derived from an EMBL/GenBank/DDBJ whole genome shotgun (WGS) entry which is preliminary data.</text>
</comment>
<organism evidence="1 2">
    <name type="scientific">Plakobranchus ocellatus</name>
    <dbReference type="NCBI Taxonomy" id="259542"/>
    <lineage>
        <taxon>Eukaryota</taxon>
        <taxon>Metazoa</taxon>
        <taxon>Spiralia</taxon>
        <taxon>Lophotrochozoa</taxon>
        <taxon>Mollusca</taxon>
        <taxon>Gastropoda</taxon>
        <taxon>Heterobranchia</taxon>
        <taxon>Euthyneura</taxon>
        <taxon>Panpulmonata</taxon>
        <taxon>Sacoglossa</taxon>
        <taxon>Placobranchoidea</taxon>
        <taxon>Plakobranchidae</taxon>
        <taxon>Plakobranchus</taxon>
    </lineage>
</organism>
<name>A0AAV4DTK2_9GAST</name>
<reference evidence="1 2" key="1">
    <citation type="journal article" date="2021" name="Elife">
        <title>Chloroplast acquisition without the gene transfer in kleptoplastic sea slugs, Plakobranchus ocellatus.</title>
        <authorList>
            <person name="Maeda T."/>
            <person name="Takahashi S."/>
            <person name="Yoshida T."/>
            <person name="Shimamura S."/>
            <person name="Takaki Y."/>
            <person name="Nagai Y."/>
            <person name="Toyoda A."/>
            <person name="Suzuki Y."/>
            <person name="Arimoto A."/>
            <person name="Ishii H."/>
            <person name="Satoh N."/>
            <person name="Nishiyama T."/>
            <person name="Hasebe M."/>
            <person name="Maruyama T."/>
            <person name="Minagawa J."/>
            <person name="Obokata J."/>
            <person name="Shigenobu S."/>
        </authorList>
    </citation>
    <scope>NUCLEOTIDE SEQUENCE [LARGE SCALE GENOMIC DNA]</scope>
</reference>
<protein>
    <submittedName>
        <fullName evidence="1">Uncharacterized protein</fullName>
    </submittedName>
</protein>
<dbReference type="EMBL" id="BLXT01008287">
    <property type="protein sequence ID" value="GFO47216.1"/>
    <property type="molecule type" value="Genomic_DNA"/>
</dbReference>
<accession>A0AAV4DTK2</accession>
<dbReference type="AlphaFoldDB" id="A0AAV4DTK2"/>
<proteinExistence type="predicted"/>
<dbReference type="Proteomes" id="UP000735302">
    <property type="component" value="Unassembled WGS sequence"/>
</dbReference>
<evidence type="ECO:0000313" key="1">
    <source>
        <dbReference type="EMBL" id="GFO47216.1"/>
    </source>
</evidence>
<sequence length="110" mass="12745">MVWAHFERLVRLSGCSYGRLPPLSSHLDTLSLIIWRLWLYVCLLHRLRAVDTTVSFTLGEGNEKRGKYKSILPVLKGRVSILYKFLNINLEFHARIVTPSSEEEPCLLVY</sequence>